<comment type="caution">
    <text evidence="7">The sequence shown here is derived from an EMBL/GenBank/DDBJ whole genome shotgun (WGS) entry which is preliminary data.</text>
</comment>
<dbReference type="Gene3D" id="3.30.560.10">
    <property type="entry name" value="Glucose Oxidase, domain 3"/>
    <property type="match status" value="1"/>
</dbReference>
<name>A0ABR0SJE1_9HYPO</name>
<dbReference type="InterPro" id="IPR012132">
    <property type="entry name" value="GMC_OxRdtase"/>
</dbReference>
<accession>A0ABR0SJE1</accession>
<evidence type="ECO:0000256" key="1">
    <source>
        <dbReference type="ARBA" id="ARBA00001974"/>
    </source>
</evidence>
<dbReference type="Pfam" id="PF05199">
    <property type="entry name" value="GMC_oxred_C"/>
    <property type="match status" value="1"/>
</dbReference>
<evidence type="ECO:0000256" key="5">
    <source>
        <dbReference type="RuleBase" id="RU003968"/>
    </source>
</evidence>
<reference evidence="7 8" key="1">
    <citation type="submission" date="2024-01" db="EMBL/GenBank/DDBJ databases">
        <title>Complete genome of Cladobotryum mycophilum ATHUM6906.</title>
        <authorList>
            <person name="Christinaki A.C."/>
            <person name="Myridakis A.I."/>
            <person name="Kouvelis V.N."/>
        </authorList>
    </citation>
    <scope>NUCLEOTIDE SEQUENCE [LARGE SCALE GENOMIC DNA]</scope>
    <source>
        <strain evidence="7 8">ATHUM6906</strain>
    </source>
</reference>
<evidence type="ECO:0000313" key="7">
    <source>
        <dbReference type="EMBL" id="KAK5991966.1"/>
    </source>
</evidence>
<evidence type="ECO:0000313" key="8">
    <source>
        <dbReference type="Proteomes" id="UP001338125"/>
    </source>
</evidence>
<dbReference type="EMBL" id="JAVFKD010000012">
    <property type="protein sequence ID" value="KAK5991966.1"/>
    <property type="molecule type" value="Genomic_DNA"/>
</dbReference>
<evidence type="ECO:0000256" key="3">
    <source>
        <dbReference type="ARBA" id="ARBA00022630"/>
    </source>
</evidence>
<feature type="domain" description="Glucose-methanol-choline oxidoreductase N-terminal" evidence="6">
    <location>
        <begin position="102"/>
        <end position="125"/>
    </location>
</feature>
<dbReference type="Pfam" id="PF00732">
    <property type="entry name" value="GMC_oxred_N"/>
    <property type="match status" value="1"/>
</dbReference>
<dbReference type="Proteomes" id="UP001338125">
    <property type="component" value="Unassembled WGS sequence"/>
</dbReference>
<dbReference type="SUPFAM" id="SSF54373">
    <property type="entry name" value="FAD-linked reductases, C-terminal domain"/>
    <property type="match status" value="1"/>
</dbReference>
<gene>
    <name evidence="7" type="ORF">PT974_05361</name>
</gene>
<sequence>MIDAWNKIINAKADEMVAHETFDFICAGGGTAGLLVAGRLASNPDVSVLVVEAGKDNHENAQGILTPALAFDLPESEYDWAYETTIVDKEGYKRVEKKNTAGKVLGGSSCLNHCAWLQGSKATYDEWQDFGGSEWSWENCAEYFKKPVSFNNEDELMGNELQKAVANSSRSLLEISPIQPTPLADPITKAWTSRGYAIARDTLDGQVDGLSHTVQTIHHGQRSTSTCFIKDKENVTVLSSSLVEKVVFENRTAIGVMVSDLGANQRFYKAKREVIISCGVFESPKLLMLSGIGPREQFFKLRLPYLAASPHVGKNLQDHPTLSHTFRVSDGYSMDPIMRPGLERDEAMKMYHEKRTGPMGSGLVEMTAFTRIDARLQTCREWRNMVEADPHLDPLGPHQQPHCKFDFMPFFASPFQPHVKQPKEGSYLTVVSSLLRPKSRGTVCLKSTDISQQPVINLNHLAEEVDVASLREGMRFIHEVLMKGDGMRDLIFGEHPEPLPESDKDFNDLISRQVTTGYDACGTCRMGNDIMNGVVDSHLRVFGANNLRVIDASVFPIIPDASIQSAVYMVAEKGTQMIMKDYPDLWEMGNKETNGVYALISTVRHIVSGNKDLWHKARGC</sequence>
<dbReference type="PIRSF" id="PIRSF000137">
    <property type="entry name" value="Alcohol_oxidase"/>
    <property type="match status" value="1"/>
</dbReference>
<keyword evidence="8" id="KW-1185">Reference proteome</keyword>
<evidence type="ECO:0000256" key="4">
    <source>
        <dbReference type="ARBA" id="ARBA00022827"/>
    </source>
</evidence>
<comment type="similarity">
    <text evidence="2 5">Belongs to the GMC oxidoreductase family.</text>
</comment>
<dbReference type="InterPro" id="IPR007867">
    <property type="entry name" value="GMC_OxRtase_C"/>
</dbReference>
<comment type="cofactor">
    <cofactor evidence="1">
        <name>FAD</name>
        <dbReference type="ChEBI" id="CHEBI:57692"/>
    </cofactor>
</comment>
<dbReference type="PANTHER" id="PTHR11552">
    <property type="entry name" value="GLUCOSE-METHANOL-CHOLINE GMC OXIDOREDUCTASE"/>
    <property type="match status" value="1"/>
</dbReference>
<evidence type="ECO:0000259" key="6">
    <source>
        <dbReference type="PROSITE" id="PS00623"/>
    </source>
</evidence>
<dbReference type="PANTHER" id="PTHR11552:SF147">
    <property type="entry name" value="CHOLINE DEHYDROGENASE, MITOCHONDRIAL"/>
    <property type="match status" value="1"/>
</dbReference>
<proteinExistence type="inferred from homology"/>
<dbReference type="InterPro" id="IPR036188">
    <property type="entry name" value="FAD/NAD-bd_sf"/>
</dbReference>
<dbReference type="InterPro" id="IPR000172">
    <property type="entry name" value="GMC_OxRdtase_N"/>
</dbReference>
<keyword evidence="4 5" id="KW-0274">FAD</keyword>
<protein>
    <submittedName>
        <fullName evidence="7">Pyranose dehydrogenase 3</fullName>
    </submittedName>
</protein>
<organism evidence="7 8">
    <name type="scientific">Cladobotryum mycophilum</name>
    <dbReference type="NCBI Taxonomy" id="491253"/>
    <lineage>
        <taxon>Eukaryota</taxon>
        <taxon>Fungi</taxon>
        <taxon>Dikarya</taxon>
        <taxon>Ascomycota</taxon>
        <taxon>Pezizomycotina</taxon>
        <taxon>Sordariomycetes</taxon>
        <taxon>Hypocreomycetidae</taxon>
        <taxon>Hypocreales</taxon>
        <taxon>Hypocreaceae</taxon>
        <taxon>Cladobotryum</taxon>
    </lineage>
</organism>
<keyword evidence="3 5" id="KW-0285">Flavoprotein</keyword>
<evidence type="ECO:0000256" key="2">
    <source>
        <dbReference type="ARBA" id="ARBA00010790"/>
    </source>
</evidence>
<dbReference type="Gene3D" id="3.50.50.60">
    <property type="entry name" value="FAD/NAD(P)-binding domain"/>
    <property type="match status" value="1"/>
</dbReference>
<dbReference type="PROSITE" id="PS00623">
    <property type="entry name" value="GMC_OXRED_1"/>
    <property type="match status" value="1"/>
</dbReference>
<dbReference type="SUPFAM" id="SSF51905">
    <property type="entry name" value="FAD/NAD(P)-binding domain"/>
    <property type="match status" value="1"/>
</dbReference>